<evidence type="ECO:0000313" key="2">
    <source>
        <dbReference type="Proteomes" id="UP000192761"/>
    </source>
</evidence>
<protein>
    <submittedName>
        <fullName evidence="1">Putative baseplate assembly protein</fullName>
    </submittedName>
</protein>
<dbReference type="AlphaFoldDB" id="A0A1W1X789"/>
<sequence>MSCACDSHVFPQPRAIPAALASAFFRPAHAPGLFGDWRNALLADIGRSPALRDWRARDGHDFGLMLVEMGAYVFDVLGFYDALVAGESYLHTASLSGAQRRLVGLLGYRPRPAVAAIAQLAAEADGKQPVQLPKGTAFRSSAFAGEPPQIFELDAATGIDPRINALPVAKVRATTLPASFDSLLVDPASVRVRAGDAVVLDINGQLYARRISTVSTEVQRTPPNLSRIGLSSSVSPASGATYAQLRILAGGATTSLWQLTPGSGEGNAASGSQIALNVIAPIYSGQIVLIEQGTSLDARHVSSIAEAQRTVLSSLSSTITDSASHTSTLTSPAIKRGSTTLTLDSAPSFTLDVSKASVHYALYPAAQVLAPVLDTLGQTDPVGLPALRDAPRVTLHGVLLQDANDDGVSTQGSLDAANHSATLDATPAWGKTLAAPVTLFGNVLQISRGESVHGEVLGTGDGAQASQSFKLQKKPLTYLPANNASGMVSTLAVWVGGVQWHEVDTFYGVDAHAQVYTVRQDDAGDSHVTFGGGARLPTGAVVSADYRHGAGAAVPPAGLIKQLAKPVAGLRRVHNVLPAYGGADAESSAELAVYAPQSALLLGRAISLPDLEAAASQVAGVRAVRASWRWDAAGLRPAAVIGYIGDQQLASTITSRLRALSELDAPLRVEQALPQTARLALAVLVDPDHSPSQVKAAVLLALYAPVTLPGTGGFLRAERLGPDGPVFVSQLMAVVMAVPGVIGVQSLTFNEGPFTQPARVPNAGHYFDFGSGGVLVNGTAASEGVPA</sequence>
<keyword evidence="2" id="KW-1185">Reference proteome</keyword>
<dbReference type="EMBL" id="FWXD01000003">
    <property type="protein sequence ID" value="SMC19684.1"/>
    <property type="molecule type" value="Genomic_DNA"/>
</dbReference>
<proteinExistence type="predicted"/>
<dbReference type="STRING" id="1121001.SAMN02745857_00768"/>
<accession>A0A1W1X789</accession>
<reference evidence="1 2" key="1">
    <citation type="submission" date="2017-04" db="EMBL/GenBank/DDBJ databases">
        <authorList>
            <person name="Afonso C.L."/>
            <person name="Miller P.J."/>
            <person name="Scott M.A."/>
            <person name="Spackman E."/>
            <person name="Goraichik I."/>
            <person name="Dimitrov K.M."/>
            <person name="Suarez D.L."/>
            <person name="Swayne D.E."/>
        </authorList>
    </citation>
    <scope>NUCLEOTIDE SEQUENCE [LARGE SCALE GENOMIC DNA]</scope>
    <source>
        <strain evidence="1 2">DSM 23236</strain>
    </source>
</reference>
<dbReference type="Proteomes" id="UP000192761">
    <property type="component" value="Unassembled WGS sequence"/>
</dbReference>
<gene>
    <name evidence="1" type="ORF">SAMN02745857_00768</name>
</gene>
<dbReference type="OrthoDB" id="266253at2"/>
<dbReference type="RefSeq" id="WP_084089219.1">
    <property type="nucleotide sequence ID" value="NZ_FWXD01000003.1"/>
</dbReference>
<name>A0A1W1X789_9NEIS</name>
<evidence type="ECO:0000313" key="1">
    <source>
        <dbReference type="EMBL" id="SMC19684.1"/>
    </source>
</evidence>
<organism evidence="1 2">
    <name type="scientific">Andreprevotia lacus DSM 23236</name>
    <dbReference type="NCBI Taxonomy" id="1121001"/>
    <lineage>
        <taxon>Bacteria</taxon>
        <taxon>Pseudomonadati</taxon>
        <taxon>Pseudomonadota</taxon>
        <taxon>Betaproteobacteria</taxon>
        <taxon>Neisseriales</taxon>
        <taxon>Chitinibacteraceae</taxon>
        <taxon>Andreprevotia</taxon>
    </lineage>
</organism>